<dbReference type="EMBL" id="CABPRJ010001945">
    <property type="protein sequence ID" value="VVC42333.1"/>
    <property type="molecule type" value="Genomic_DNA"/>
</dbReference>
<dbReference type="Proteomes" id="UP000325440">
    <property type="component" value="Unassembled WGS sequence"/>
</dbReference>
<keyword evidence="2" id="KW-1185">Reference proteome</keyword>
<sequence>MEKKKPLQDLTELEEEYSVKFDDWEKYKKNLQDGNVKNGKSNLENYNNYKLKLLESILMDTEKVLATKKYYCNLCDFLTEEEHSWDNHNGTVHPDNTDKSMAFCTTCSMFILPNHFEEHNSTMEHCDLLKCIQDFENTWEELGSNTDGQNELNKSDKTTNALINISDVITSTPNNSLTTMPTVSHEPNLDTKIEESNTMIHGETSNDGELNDEDFENTWEELWSNMDSQNEHNKSDKTTNALINISDVITSTPNNSVTTMPTVSHEPNLDTKIEESNTMIHGETSNDGELNDEQTNLYFLDCRTLFSSLLNAVLNYLFCVLQNPHQSLNPLNPLNPVSHSNGAHDRDTKLSQNGLALMSIHRAILLNVDEIIDEKALCPRQLEFVFDRVCDVCTVDRSAIAGTRR</sequence>
<dbReference type="OrthoDB" id="6617479at2759"/>
<organism evidence="1 2">
    <name type="scientific">Cinara cedri</name>
    <dbReference type="NCBI Taxonomy" id="506608"/>
    <lineage>
        <taxon>Eukaryota</taxon>
        <taxon>Metazoa</taxon>
        <taxon>Ecdysozoa</taxon>
        <taxon>Arthropoda</taxon>
        <taxon>Hexapoda</taxon>
        <taxon>Insecta</taxon>
        <taxon>Pterygota</taxon>
        <taxon>Neoptera</taxon>
        <taxon>Paraneoptera</taxon>
        <taxon>Hemiptera</taxon>
        <taxon>Sternorrhyncha</taxon>
        <taxon>Aphidomorpha</taxon>
        <taxon>Aphidoidea</taxon>
        <taxon>Aphididae</taxon>
        <taxon>Lachninae</taxon>
        <taxon>Cinara</taxon>
    </lineage>
</organism>
<reference evidence="1 2" key="1">
    <citation type="submission" date="2019-08" db="EMBL/GenBank/DDBJ databases">
        <authorList>
            <person name="Alioto T."/>
            <person name="Alioto T."/>
            <person name="Gomez Garrido J."/>
        </authorList>
    </citation>
    <scope>NUCLEOTIDE SEQUENCE [LARGE SCALE GENOMIC DNA]</scope>
</reference>
<evidence type="ECO:0000313" key="1">
    <source>
        <dbReference type="EMBL" id="VVC42333.1"/>
    </source>
</evidence>
<protein>
    <submittedName>
        <fullName evidence="1">Uncharacterized protein</fullName>
    </submittedName>
</protein>
<proteinExistence type="predicted"/>
<gene>
    <name evidence="1" type="ORF">CINCED_3A005415</name>
</gene>
<evidence type="ECO:0000313" key="2">
    <source>
        <dbReference type="Proteomes" id="UP000325440"/>
    </source>
</evidence>
<accession>A0A5E4NF90</accession>
<name>A0A5E4NF90_9HEMI</name>
<dbReference type="AlphaFoldDB" id="A0A5E4NF90"/>